<evidence type="ECO:0000313" key="6">
    <source>
        <dbReference type="Proteomes" id="UP000825890"/>
    </source>
</evidence>
<dbReference type="OrthoDB" id="415706at2759"/>
<dbReference type="RefSeq" id="XP_044651030.1">
    <property type="nucleotide sequence ID" value="XM_044795095.1"/>
</dbReference>
<reference evidence="5 6" key="1">
    <citation type="submission" date="2021-01" db="EMBL/GenBank/DDBJ databases">
        <title>Cercospora kikuchii MAFF 305040 whole genome shotgun sequence.</title>
        <authorList>
            <person name="Kashiwa T."/>
            <person name="Suzuki T."/>
        </authorList>
    </citation>
    <scope>NUCLEOTIDE SEQUENCE [LARGE SCALE GENOMIC DNA]</scope>
    <source>
        <strain evidence="5 6">MAFF 305040</strain>
    </source>
</reference>
<dbReference type="Gene3D" id="1.20.120.1240">
    <property type="entry name" value="Dynamin, middle domain"/>
    <property type="match status" value="1"/>
</dbReference>
<dbReference type="Pfam" id="PF00350">
    <property type="entry name" value="Dynamin_N"/>
    <property type="match status" value="1"/>
</dbReference>
<evidence type="ECO:0000256" key="2">
    <source>
        <dbReference type="ARBA" id="ARBA00023134"/>
    </source>
</evidence>
<protein>
    <submittedName>
        <fullName evidence="5">Uncharacterized protein</fullName>
    </submittedName>
</protein>
<dbReference type="PROSITE" id="PS51718">
    <property type="entry name" value="G_DYNAMIN_2"/>
    <property type="match status" value="1"/>
</dbReference>
<sequence>MGDMGSAMPDLHSAQSRARLRAIASARKRGIAEHIALPQLIVCGDQSAGKSSVLERITGIPFPRQDGLCTRFATEIILEDEDAEMSISVAIIPHSTQTEERKSQMLQFARSIESFAELPLVIADAGTAMGVKGFASDQAGPSFARDMLQIRASGRTGLHLSVVDLPGIIQVPSEDQTEADVDAVHALVDAYMHNPRSIILAVVQAGNDIANQPVVRKSKLYDHSGERTIGIITKPDLINRGTESRIALLARNEDTTRLKLGFFLLKNPSPEQMKKGISQQESTAAEHDFFESLPWSQQDLDPGRIGVNNLTGYLQILLDRHIEKEMPKVRQDLKDLKQKTSNEIEKMGNARHTIADMRVFMSRLAMRFDSICSSALQGNYGDLDFFRASEESIPPTRLRAIVHATNVKYSNLMRTAGEKRKIKGHDASAYGFDTCTDSEGPGEVDKASGAVNEQVLMTELAFRQWIKEVYVKTRGRELPGEYNHVFLAELFHQHSSRWLHLAIDHLNHLYECLDRFVEAVISYLSNEEHTKSKLRERIAHELEKMKANANKELARLWNDECQQPLTYNHYYTDNIQKARNEVARKALKKAMDETTSHDYNGRVHISNNSIDIQTFLASLQKRVVVDMDEQACSEARAALAAYYKVARKTFVDNLCRQVIERHLLRDLPSVFSPQKVAAYSDEELRFLAGESKEAIEKRERLLRFHAVLEECLLELP</sequence>
<organism evidence="5 6">
    <name type="scientific">Cercospora kikuchii</name>
    <dbReference type="NCBI Taxonomy" id="84275"/>
    <lineage>
        <taxon>Eukaryota</taxon>
        <taxon>Fungi</taxon>
        <taxon>Dikarya</taxon>
        <taxon>Ascomycota</taxon>
        <taxon>Pezizomycotina</taxon>
        <taxon>Dothideomycetes</taxon>
        <taxon>Dothideomycetidae</taxon>
        <taxon>Mycosphaerellales</taxon>
        <taxon>Mycosphaerellaceae</taxon>
        <taxon>Cercospora</taxon>
    </lineage>
</organism>
<dbReference type="SMART" id="SM00053">
    <property type="entry name" value="DYNc"/>
    <property type="match status" value="1"/>
</dbReference>
<dbReference type="PROSITE" id="PS51388">
    <property type="entry name" value="GED"/>
    <property type="match status" value="1"/>
</dbReference>
<evidence type="ECO:0000259" key="3">
    <source>
        <dbReference type="PROSITE" id="PS51388"/>
    </source>
</evidence>
<proteinExistence type="predicted"/>
<dbReference type="Proteomes" id="UP000825890">
    <property type="component" value="Unassembled WGS sequence"/>
</dbReference>
<dbReference type="InterPro" id="IPR000375">
    <property type="entry name" value="Dynamin_stalk"/>
</dbReference>
<dbReference type="Gene3D" id="3.40.50.300">
    <property type="entry name" value="P-loop containing nucleotide triphosphate hydrolases"/>
    <property type="match status" value="1"/>
</dbReference>
<dbReference type="InterPro" id="IPR020850">
    <property type="entry name" value="GED_dom"/>
</dbReference>
<accession>A0A9P3F7E1</accession>
<dbReference type="GeneID" id="68285589"/>
<dbReference type="GO" id="GO:0003924">
    <property type="term" value="F:GTPase activity"/>
    <property type="evidence" value="ECO:0007669"/>
    <property type="project" value="InterPro"/>
</dbReference>
<dbReference type="InterPro" id="IPR022812">
    <property type="entry name" value="Dynamin"/>
</dbReference>
<dbReference type="GO" id="GO:0005739">
    <property type="term" value="C:mitochondrion"/>
    <property type="evidence" value="ECO:0007669"/>
    <property type="project" value="TreeGrafter"/>
</dbReference>
<dbReference type="GO" id="GO:0005874">
    <property type="term" value="C:microtubule"/>
    <property type="evidence" value="ECO:0007669"/>
    <property type="project" value="TreeGrafter"/>
</dbReference>
<dbReference type="GO" id="GO:0016559">
    <property type="term" value="P:peroxisome fission"/>
    <property type="evidence" value="ECO:0007669"/>
    <property type="project" value="TreeGrafter"/>
</dbReference>
<name>A0A9P3F7E1_9PEZI</name>
<dbReference type="PRINTS" id="PR00195">
    <property type="entry name" value="DYNAMIN"/>
</dbReference>
<dbReference type="FunFam" id="3.40.50.300:FF:001425">
    <property type="entry name" value="Dynamin GTPase, putative"/>
    <property type="match status" value="1"/>
</dbReference>
<dbReference type="Pfam" id="PF01031">
    <property type="entry name" value="Dynamin_M"/>
    <property type="match status" value="1"/>
</dbReference>
<dbReference type="InterPro" id="IPR027417">
    <property type="entry name" value="P-loop_NTPase"/>
</dbReference>
<keyword evidence="6" id="KW-1185">Reference proteome</keyword>
<dbReference type="GO" id="GO:0006897">
    <property type="term" value="P:endocytosis"/>
    <property type="evidence" value="ECO:0007669"/>
    <property type="project" value="TreeGrafter"/>
</dbReference>
<dbReference type="PANTHER" id="PTHR11566:SF21">
    <property type="entry name" value="DYNAMIN RELATED PROTEIN 1, ISOFORM A"/>
    <property type="match status" value="1"/>
</dbReference>
<feature type="domain" description="Dynamin-type G" evidence="4">
    <location>
        <begin position="34"/>
        <end position="327"/>
    </location>
</feature>
<evidence type="ECO:0000313" key="5">
    <source>
        <dbReference type="EMBL" id="GIZ36543.1"/>
    </source>
</evidence>
<dbReference type="GO" id="GO:0008017">
    <property type="term" value="F:microtubule binding"/>
    <property type="evidence" value="ECO:0007669"/>
    <property type="project" value="TreeGrafter"/>
</dbReference>
<dbReference type="AlphaFoldDB" id="A0A9P3F7E1"/>
<evidence type="ECO:0000259" key="4">
    <source>
        <dbReference type="PROSITE" id="PS51718"/>
    </source>
</evidence>
<dbReference type="InterPro" id="IPR030381">
    <property type="entry name" value="G_DYNAMIN_dom"/>
</dbReference>
<dbReference type="GO" id="GO:0000266">
    <property type="term" value="P:mitochondrial fission"/>
    <property type="evidence" value="ECO:0007669"/>
    <property type="project" value="TreeGrafter"/>
</dbReference>
<dbReference type="GO" id="GO:0016020">
    <property type="term" value="C:membrane"/>
    <property type="evidence" value="ECO:0007669"/>
    <property type="project" value="TreeGrafter"/>
</dbReference>
<dbReference type="InterPro" id="IPR045063">
    <property type="entry name" value="Dynamin_N"/>
</dbReference>
<dbReference type="InterPro" id="IPR001401">
    <property type="entry name" value="Dynamin_GTPase"/>
</dbReference>
<keyword evidence="2" id="KW-0342">GTP-binding</keyword>
<feature type="domain" description="GED" evidence="3">
    <location>
        <begin position="632"/>
        <end position="716"/>
    </location>
</feature>
<dbReference type="GO" id="GO:0048312">
    <property type="term" value="P:intracellular distribution of mitochondria"/>
    <property type="evidence" value="ECO:0007669"/>
    <property type="project" value="TreeGrafter"/>
</dbReference>
<dbReference type="EMBL" id="BOLY01000001">
    <property type="protein sequence ID" value="GIZ36543.1"/>
    <property type="molecule type" value="Genomic_DNA"/>
</dbReference>
<comment type="caution">
    <text evidence="5">The sequence shown here is derived from an EMBL/GenBank/DDBJ whole genome shotgun (WGS) entry which is preliminary data.</text>
</comment>
<dbReference type="GO" id="GO:0005525">
    <property type="term" value="F:GTP binding"/>
    <property type="evidence" value="ECO:0007669"/>
    <property type="project" value="InterPro"/>
</dbReference>
<dbReference type="CDD" id="cd08771">
    <property type="entry name" value="DLP_1"/>
    <property type="match status" value="1"/>
</dbReference>
<gene>
    <name evidence="5" type="ORF">CKM354_000001400</name>
</gene>
<evidence type="ECO:0000256" key="1">
    <source>
        <dbReference type="ARBA" id="ARBA00022741"/>
    </source>
</evidence>
<dbReference type="PANTHER" id="PTHR11566">
    <property type="entry name" value="DYNAMIN"/>
    <property type="match status" value="1"/>
</dbReference>
<keyword evidence="1" id="KW-0547">Nucleotide-binding</keyword>
<dbReference type="SUPFAM" id="SSF52540">
    <property type="entry name" value="P-loop containing nucleoside triphosphate hydrolases"/>
    <property type="match status" value="1"/>
</dbReference>